<dbReference type="AlphaFoldDB" id="A0A6J1VLH7"/>
<feature type="transmembrane region" description="Helical" evidence="5">
    <location>
        <begin position="263"/>
        <end position="286"/>
    </location>
</feature>
<dbReference type="InterPro" id="IPR006214">
    <property type="entry name" value="Bax_inhibitor_1-related"/>
</dbReference>
<evidence type="ECO:0000256" key="4">
    <source>
        <dbReference type="ARBA" id="ARBA00023136"/>
    </source>
</evidence>
<feature type="transmembrane region" description="Helical" evidence="5">
    <location>
        <begin position="207"/>
        <end position="226"/>
    </location>
</feature>
<feature type="compositionally biased region" description="Basic residues" evidence="6">
    <location>
        <begin position="81"/>
        <end position="90"/>
    </location>
</feature>
<dbReference type="Proteomes" id="UP000504612">
    <property type="component" value="Unplaced"/>
</dbReference>
<gene>
    <name evidence="8" type="primary">LOC113425912</name>
</gene>
<feature type="transmembrane region" description="Helical" evidence="5">
    <location>
        <begin position="151"/>
        <end position="170"/>
    </location>
</feature>
<sequence length="324" mass="37435">MISQGITGTELSKMESGDIAYIKYQHPAGDSPKVQGPVRSFVKQDMSPQSKEKIIARQASSKFERVPSNVRRTRSSPSYGRHPRRGASHRRRQHMLNIVEDAGPFADRAIRRSFLWKLYLMLAFQLGYTDAIICLFIYWKFLKIWVRRRPWFCYSLLPAILIMVIALACCDQARRKFPLNIILLALFTILMGTWLGSIDAFFDADMLMWTVGSTSLVILGLYFFALQKKWQLTITSGILLVFLFSLTITGVLCIFMQSQLDEVFYSGIGTLLFGIYLLVDTQLMLGKRHHYRLNPEEYVFAVLNVYIDILNMFLFILRFVGFMK</sequence>
<feature type="transmembrane region" description="Helical" evidence="5">
    <location>
        <begin position="118"/>
        <end position="139"/>
    </location>
</feature>
<dbReference type="Pfam" id="PF01027">
    <property type="entry name" value="Bax1-I"/>
    <property type="match status" value="1"/>
</dbReference>
<keyword evidence="2 5" id="KW-0812">Transmembrane</keyword>
<name>A0A6J1VLH7_9SAUR</name>
<feature type="region of interest" description="Disordered" evidence="6">
    <location>
        <begin position="66"/>
        <end position="90"/>
    </location>
</feature>
<feature type="transmembrane region" description="Helical" evidence="5">
    <location>
        <begin position="298"/>
        <end position="320"/>
    </location>
</feature>
<evidence type="ECO:0000313" key="8">
    <source>
        <dbReference type="RefSeq" id="XP_026544002.1"/>
    </source>
</evidence>
<dbReference type="PANTHER" id="PTHR23291">
    <property type="entry name" value="BAX INHIBITOR-RELATED"/>
    <property type="match status" value="1"/>
</dbReference>
<evidence type="ECO:0000256" key="2">
    <source>
        <dbReference type="ARBA" id="ARBA00022692"/>
    </source>
</evidence>
<evidence type="ECO:0000256" key="3">
    <source>
        <dbReference type="ARBA" id="ARBA00022989"/>
    </source>
</evidence>
<keyword evidence="3 5" id="KW-1133">Transmembrane helix</keyword>
<dbReference type="PANTHER" id="PTHR23291:SF47">
    <property type="entry name" value="TRANSMEMBRANE BAX INHIBITOR MOTIF CONTAINING 7"/>
    <property type="match status" value="1"/>
</dbReference>
<evidence type="ECO:0000256" key="5">
    <source>
        <dbReference type="RuleBase" id="RU004379"/>
    </source>
</evidence>
<dbReference type="RefSeq" id="XP_026544002.1">
    <property type="nucleotide sequence ID" value="XM_026688217.1"/>
</dbReference>
<evidence type="ECO:0000313" key="7">
    <source>
        <dbReference type="Proteomes" id="UP000504612"/>
    </source>
</evidence>
<evidence type="ECO:0000256" key="6">
    <source>
        <dbReference type="SAM" id="MobiDB-lite"/>
    </source>
</evidence>
<keyword evidence="4 5" id="KW-0472">Membrane</keyword>
<organism evidence="7 8">
    <name type="scientific">Notechis scutatus</name>
    <name type="common">mainland tiger snake</name>
    <dbReference type="NCBI Taxonomy" id="8663"/>
    <lineage>
        <taxon>Eukaryota</taxon>
        <taxon>Metazoa</taxon>
        <taxon>Chordata</taxon>
        <taxon>Craniata</taxon>
        <taxon>Vertebrata</taxon>
        <taxon>Euteleostomi</taxon>
        <taxon>Lepidosauria</taxon>
        <taxon>Squamata</taxon>
        <taxon>Bifurcata</taxon>
        <taxon>Unidentata</taxon>
        <taxon>Episquamata</taxon>
        <taxon>Toxicofera</taxon>
        <taxon>Serpentes</taxon>
        <taxon>Colubroidea</taxon>
        <taxon>Elapidae</taxon>
        <taxon>Hydrophiinae</taxon>
        <taxon>Notechis</taxon>
    </lineage>
</organism>
<evidence type="ECO:0000256" key="1">
    <source>
        <dbReference type="ARBA" id="ARBA00004141"/>
    </source>
</evidence>
<reference evidence="8" key="1">
    <citation type="submission" date="2025-08" db="UniProtKB">
        <authorList>
            <consortium name="RefSeq"/>
        </authorList>
    </citation>
    <scope>IDENTIFICATION</scope>
</reference>
<dbReference type="CDD" id="cd10428">
    <property type="entry name" value="LFG_like"/>
    <property type="match status" value="1"/>
</dbReference>
<keyword evidence="7" id="KW-1185">Reference proteome</keyword>
<feature type="transmembrane region" description="Helical" evidence="5">
    <location>
        <begin position="177"/>
        <end position="195"/>
    </location>
</feature>
<comment type="subcellular location">
    <subcellularLocation>
        <location evidence="1">Membrane</location>
        <topology evidence="1">Multi-pass membrane protein</topology>
    </subcellularLocation>
</comment>
<dbReference type="GO" id="GO:0016020">
    <property type="term" value="C:membrane"/>
    <property type="evidence" value="ECO:0007669"/>
    <property type="project" value="UniProtKB-SubCell"/>
</dbReference>
<dbReference type="KEGG" id="nss:113425912"/>
<accession>A0A6J1VLH7</accession>
<dbReference type="GeneID" id="113425912"/>
<comment type="similarity">
    <text evidence="5">Belongs to the BI1 family.</text>
</comment>
<proteinExistence type="inferred from homology"/>
<protein>
    <submittedName>
        <fullName evidence="8">Protein lifeguard 1-like</fullName>
    </submittedName>
</protein>
<feature type="transmembrane region" description="Helical" evidence="5">
    <location>
        <begin position="238"/>
        <end position="257"/>
    </location>
</feature>